<gene>
    <name evidence="2" type="ORF">DS909_05755</name>
</gene>
<name>A0A366X854_9RHOB</name>
<evidence type="ECO:0008006" key="4">
    <source>
        <dbReference type="Google" id="ProtNLM"/>
    </source>
</evidence>
<comment type="caution">
    <text evidence="2">The sequence shown here is derived from an EMBL/GenBank/DDBJ whole genome shotgun (WGS) entry which is preliminary data.</text>
</comment>
<dbReference type="Proteomes" id="UP000252706">
    <property type="component" value="Unassembled WGS sequence"/>
</dbReference>
<evidence type="ECO:0000256" key="1">
    <source>
        <dbReference type="SAM" id="Phobius"/>
    </source>
</evidence>
<accession>A0A366X854</accession>
<dbReference type="Pfam" id="PF06796">
    <property type="entry name" value="NapE"/>
    <property type="match status" value="1"/>
</dbReference>
<reference evidence="2 3" key="1">
    <citation type="submission" date="2018-07" db="EMBL/GenBank/DDBJ databases">
        <title>Modular assembly of carbohydrate-degrading microbial communities in the ocean.</title>
        <authorList>
            <person name="Enke T.N."/>
            <person name="Datta M.S."/>
            <person name="Schwartzman J.A."/>
            <person name="Cermak N."/>
            <person name="Schmitz D.A."/>
            <person name="Barrere J."/>
            <person name="Cordero O.X."/>
        </authorList>
    </citation>
    <scope>NUCLEOTIDE SEQUENCE [LARGE SCALE GENOMIC DNA]</scope>
    <source>
        <strain evidence="2 3">C3M10</strain>
    </source>
</reference>
<organism evidence="2 3">
    <name type="scientific">Phaeobacter gallaeciensis</name>
    <dbReference type="NCBI Taxonomy" id="60890"/>
    <lineage>
        <taxon>Bacteria</taxon>
        <taxon>Pseudomonadati</taxon>
        <taxon>Pseudomonadota</taxon>
        <taxon>Alphaproteobacteria</taxon>
        <taxon>Rhodobacterales</taxon>
        <taxon>Roseobacteraceae</taxon>
        <taxon>Phaeobacter</taxon>
    </lineage>
</organism>
<feature type="transmembrane region" description="Helical" evidence="1">
    <location>
        <begin position="32"/>
        <end position="60"/>
    </location>
</feature>
<protein>
    <recommendedName>
        <fullName evidence="4">Nitrate reductase</fullName>
    </recommendedName>
</protein>
<keyword evidence="1" id="KW-0472">Membrane</keyword>
<keyword evidence="1" id="KW-0812">Transmembrane</keyword>
<proteinExistence type="predicted"/>
<dbReference type="OrthoDB" id="7596241at2"/>
<dbReference type="EMBL" id="QOCE01000013">
    <property type="protein sequence ID" value="RBW58467.1"/>
    <property type="molecule type" value="Genomic_DNA"/>
</dbReference>
<sequence>MGKHVFSSNLIGRDALSENTTIALKTRKQREWLVFLFLAVCLAPILAVALVGSWGFIVWFSQMIYGPPVH</sequence>
<evidence type="ECO:0000313" key="3">
    <source>
        <dbReference type="Proteomes" id="UP000252706"/>
    </source>
</evidence>
<dbReference type="RefSeq" id="WP_113822505.1">
    <property type="nucleotide sequence ID" value="NZ_QOCE01000013.1"/>
</dbReference>
<keyword evidence="1" id="KW-1133">Transmembrane helix</keyword>
<dbReference type="AlphaFoldDB" id="A0A366X854"/>
<evidence type="ECO:0000313" key="2">
    <source>
        <dbReference type="EMBL" id="RBW58467.1"/>
    </source>
</evidence>
<dbReference type="InterPro" id="IPR010649">
    <property type="entry name" value="NapE_TorE"/>
</dbReference>